<dbReference type="OrthoDB" id="186625at2759"/>
<keyword evidence="3" id="KW-1185">Reference proteome</keyword>
<feature type="region of interest" description="Disordered" evidence="1">
    <location>
        <begin position="97"/>
        <end position="122"/>
    </location>
</feature>
<dbReference type="AlphaFoldDB" id="D8PYM9"/>
<dbReference type="VEuPathDB" id="FungiDB:SCHCODRAFT_02491265"/>
<name>D8PYM9_SCHCM</name>
<dbReference type="EMBL" id="GL377304">
    <property type="protein sequence ID" value="EFI99287.1"/>
    <property type="molecule type" value="Genomic_DNA"/>
</dbReference>
<sequence length="283" mass="31282">MSLTSSISSWMRSPKRRRSTVNPYIQRLDFYIMYYKESTREHADEPDQWPDAPRTPLACHRAHRRPNNHPSIAFNAEELTFESSAFSPLRGVQIAESSRASAAERPVTHPTRSTYTPPPGGPPGYGGGYGAPGGFAPLPGPPPGADPQLWNWFSAVDSDRFGYISAPELRAWRNDMWRCGPARVALRQRDRMRSPIASALLASHQHCCLHSRGSRLHSACNLNARVTKKGEHVGELRAYLATATSTAVRQHNVGSGVPEGEVVAEVAEAVCNEGHERHKEEGR</sequence>
<evidence type="ECO:0000313" key="2">
    <source>
        <dbReference type="EMBL" id="EFI99287.1"/>
    </source>
</evidence>
<evidence type="ECO:0008006" key="4">
    <source>
        <dbReference type="Google" id="ProtNLM"/>
    </source>
</evidence>
<dbReference type="InParanoid" id="D8PYM9"/>
<dbReference type="GeneID" id="9586186"/>
<proteinExistence type="predicted"/>
<dbReference type="HOGENOM" id="CLU_984063_0_0_1"/>
<organism evidence="3">
    <name type="scientific">Schizophyllum commune (strain H4-8 / FGSC 9210)</name>
    <name type="common">Split gill fungus</name>
    <dbReference type="NCBI Taxonomy" id="578458"/>
    <lineage>
        <taxon>Eukaryota</taxon>
        <taxon>Fungi</taxon>
        <taxon>Dikarya</taxon>
        <taxon>Basidiomycota</taxon>
        <taxon>Agaricomycotina</taxon>
        <taxon>Agaricomycetes</taxon>
        <taxon>Agaricomycetidae</taxon>
        <taxon>Agaricales</taxon>
        <taxon>Schizophyllaceae</taxon>
        <taxon>Schizophyllum</taxon>
    </lineage>
</organism>
<dbReference type="STRING" id="578458.D8PYM9"/>
<reference evidence="2 3" key="1">
    <citation type="journal article" date="2010" name="Nat. Biotechnol.">
        <title>Genome sequence of the model mushroom Schizophyllum commune.</title>
        <authorList>
            <person name="Ohm R.A."/>
            <person name="de Jong J.F."/>
            <person name="Lugones L.G."/>
            <person name="Aerts A."/>
            <person name="Kothe E."/>
            <person name="Stajich J.E."/>
            <person name="de Vries R.P."/>
            <person name="Record E."/>
            <person name="Levasseur A."/>
            <person name="Baker S.E."/>
            <person name="Bartholomew K.A."/>
            <person name="Coutinho P.M."/>
            <person name="Erdmann S."/>
            <person name="Fowler T.J."/>
            <person name="Gathman A.C."/>
            <person name="Lombard V."/>
            <person name="Henrissat B."/>
            <person name="Knabe N."/>
            <person name="Kuees U."/>
            <person name="Lilly W.W."/>
            <person name="Lindquist E."/>
            <person name="Lucas S."/>
            <person name="Magnuson J.K."/>
            <person name="Piumi F."/>
            <person name="Raudaskoski M."/>
            <person name="Salamov A."/>
            <person name="Schmutz J."/>
            <person name="Schwarze F.W.M.R."/>
            <person name="vanKuyk P.A."/>
            <person name="Horton J.S."/>
            <person name="Grigoriev I.V."/>
            <person name="Woesten H.A.B."/>
        </authorList>
    </citation>
    <scope>NUCLEOTIDE SEQUENCE [LARGE SCALE GENOMIC DNA]</scope>
    <source>
        <strain evidence="3">H4-8 / FGSC 9210</strain>
    </source>
</reference>
<protein>
    <recommendedName>
        <fullName evidence="4">EF-hand domain-containing protein</fullName>
    </recommendedName>
</protein>
<accession>D8PYM9</accession>
<gene>
    <name evidence="2" type="ORF">SCHCODRAFT_106435</name>
</gene>
<evidence type="ECO:0000256" key="1">
    <source>
        <dbReference type="SAM" id="MobiDB-lite"/>
    </source>
</evidence>
<dbReference type="Proteomes" id="UP000007431">
    <property type="component" value="Unassembled WGS sequence"/>
</dbReference>
<evidence type="ECO:0000313" key="3">
    <source>
        <dbReference type="Proteomes" id="UP000007431"/>
    </source>
</evidence>
<feature type="non-terminal residue" evidence="2">
    <location>
        <position position="283"/>
    </location>
</feature>
<dbReference type="RefSeq" id="XP_003034190.1">
    <property type="nucleotide sequence ID" value="XM_003034144.1"/>
</dbReference>
<dbReference type="KEGG" id="scm:SCHCO_02491265"/>